<sequence length="247" mass="27229">MRQLNAKMIKGMKALSFVLTSIMACHAHADIVISGTRIIYPEKAKDVVVNLENRGSHPLLVQSWLDDGRDTTDPQELKLPFVITPPVTRVEAQKGQSIRITSLGQSLPKDRESLFWFNVLEVPPKAKNNGDQNMLQLAFRTRIKLFFRPTGLKGSPDESAKHLIWSQKKVANDVVLVAKNDSAYNVSIASASLTVNGKKYEVESSSVKPFSSETMKVKGLTGISNGKVNYASINDFGGMQEQEAALN</sequence>
<feature type="domain" description="Pili assembly chaperone N-terminal" evidence="10">
    <location>
        <begin position="31"/>
        <end position="152"/>
    </location>
</feature>
<evidence type="ECO:0000256" key="2">
    <source>
        <dbReference type="ARBA" id="ARBA00007399"/>
    </source>
</evidence>
<dbReference type="Proteomes" id="UP000241614">
    <property type="component" value="Unassembled WGS sequence"/>
</dbReference>
<dbReference type="InterPro" id="IPR008962">
    <property type="entry name" value="PapD-like_sf"/>
</dbReference>
<dbReference type="InterPro" id="IPR036316">
    <property type="entry name" value="Pili_assmbl_chap_C_dom_sf"/>
</dbReference>
<keyword evidence="5" id="KW-0574">Periplasm</keyword>
<dbReference type="PANTHER" id="PTHR30251">
    <property type="entry name" value="PILUS ASSEMBLY CHAPERONE"/>
    <property type="match status" value="1"/>
</dbReference>
<proteinExistence type="inferred from homology"/>
<evidence type="ECO:0000256" key="1">
    <source>
        <dbReference type="ARBA" id="ARBA00004418"/>
    </source>
</evidence>
<dbReference type="PANTHER" id="PTHR30251:SF2">
    <property type="entry name" value="FIMBRIAL CHAPERONE YADV-RELATED"/>
    <property type="match status" value="1"/>
</dbReference>
<reference evidence="12 14" key="1">
    <citation type="submission" date="2018-04" db="EMBL/GenBank/DDBJ databases">
        <title>Genome sequencing reveals highly heavy metal resistance and biotechnology application of the novel Enterobacter cloacae amazonensis isolated from wastewater river in Manaus - Amazonas.</title>
        <authorList>
            <person name="Astolfi M.C.T."/>
            <person name="Carvalho E.B.D.S."/>
            <person name="Lacerda L.B."/>
            <person name="Pinto M.V."/>
            <person name="Nogueira V.B."/>
            <person name="Barros A.M."/>
            <person name="Astolfi-Filho S."/>
        </authorList>
    </citation>
    <scope>NUCLEOTIDE SEQUENCE [LARGE SCALE GENOMIC DNA]</scope>
    <source>
        <strain evidence="14">amazonensis</strain>
        <strain evidence="12">Amazonensis</strain>
    </source>
</reference>
<dbReference type="EMBL" id="PZPP01000006">
    <property type="protein sequence ID" value="PTM37342.1"/>
    <property type="molecule type" value="Genomic_DNA"/>
</dbReference>
<accession>A0A2T4Y568</accession>
<gene>
    <name evidence="12" type="ORF">DA103_04070</name>
    <name evidence="13" type="ORF">DM877_06705</name>
</gene>
<keyword evidence="6 8" id="KW-0143">Chaperone</keyword>
<dbReference type="Pfam" id="PF02753">
    <property type="entry name" value="PapD_C"/>
    <property type="match status" value="1"/>
</dbReference>
<dbReference type="GO" id="GO:0030288">
    <property type="term" value="C:outer membrane-bounded periplasmic space"/>
    <property type="evidence" value="ECO:0007669"/>
    <property type="project" value="InterPro"/>
</dbReference>
<dbReference type="Gene3D" id="2.60.40.10">
    <property type="entry name" value="Immunoglobulins"/>
    <property type="match status" value="2"/>
</dbReference>
<dbReference type="RefSeq" id="WP_080282792.1">
    <property type="nucleotide sequence ID" value="NZ_JAWDAX010000007.1"/>
</dbReference>
<keyword evidence="4 9" id="KW-0732">Signal</keyword>
<feature type="signal peptide" evidence="9">
    <location>
        <begin position="1"/>
        <end position="29"/>
    </location>
</feature>
<name>A0A2T4Y568_ENTCL</name>
<evidence type="ECO:0000256" key="8">
    <source>
        <dbReference type="RuleBase" id="RU003918"/>
    </source>
</evidence>
<dbReference type="SUPFAM" id="SSF49354">
    <property type="entry name" value="PapD-like"/>
    <property type="match status" value="1"/>
</dbReference>
<comment type="subcellular location">
    <subcellularLocation>
        <location evidence="1 8">Periplasm</location>
    </subcellularLocation>
</comment>
<comment type="similarity">
    <text evidence="2 8">Belongs to the periplasmic pilus chaperone family.</text>
</comment>
<evidence type="ECO:0000313" key="12">
    <source>
        <dbReference type="EMBL" id="PTM37342.1"/>
    </source>
</evidence>
<comment type="caution">
    <text evidence="12">The sequence shown here is derived from an EMBL/GenBank/DDBJ whole genome shotgun (WGS) entry which is preliminary data.</text>
</comment>
<protein>
    <submittedName>
        <fullName evidence="12">Fimbrial chaperone</fullName>
    </submittedName>
</protein>
<evidence type="ECO:0000259" key="10">
    <source>
        <dbReference type="Pfam" id="PF00345"/>
    </source>
</evidence>
<keyword evidence="3" id="KW-1029">Fimbrium biogenesis</keyword>
<evidence type="ECO:0000313" key="13">
    <source>
        <dbReference type="EMBL" id="RXW29719.1"/>
    </source>
</evidence>
<dbReference type="SUPFAM" id="SSF49584">
    <property type="entry name" value="Periplasmic chaperone C-domain"/>
    <property type="match status" value="1"/>
</dbReference>
<dbReference type="OrthoDB" id="9131059at2"/>
<dbReference type="Pfam" id="PF00345">
    <property type="entry name" value="PapD_N"/>
    <property type="match status" value="1"/>
</dbReference>
<feature type="domain" description="Pili assembly chaperone C-terminal" evidence="11">
    <location>
        <begin position="179"/>
        <end position="239"/>
    </location>
</feature>
<dbReference type="InterPro" id="IPR016148">
    <property type="entry name" value="Pili_assmbl_chaperone_C"/>
</dbReference>
<dbReference type="PRINTS" id="PR00969">
    <property type="entry name" value="CHAPERONPILI"/>
</dbReference>
<dbReference type="PROSITE" id="PS51257">
    <property type="entry name" value="PROKAR_LIPOPROTEIN"/>
    <property type="match status" value="1"/>
</dbReference>
<evidence type="ECO:0000256" key="4">
    <source>
        <dbReference type="ARBA" id="ARBA00022729"/>
    </source>
</evidence>
<evidence type="ECO:0000256" key="6">
    <source>
        <dbReference type="ARBA" id="ARBA00023186"/>
    </source>
</evidence>
<dbReference type="InterPro" id="IPR018046">
    <property type="entry name" value="Pili_assmbl_chaperone_CS"/>
</dbReference>
<organism evidence="12 14">
    <name type="scientific">Enterobacter cloacae</name>
    <dbReference type="NCBI Taxonomy" id="550"/>
    <lineage>
        <taxon>Bacteria</taxon>
        <taxon>Pseudomonadati</taxon>
        <taxon>Pseudomonadota</taxon>
        <taxon>Gammaproteobacteria</taxon>
        <taxon>Enterobacterales</taxon>
        <taxon>Enterobacteriaceae</taxon>
        <taxon>Enterobacter</taxon>
        <taxon>Enterobacter cloacae complex</taxon>
    </lineage>
</organism>
<evidence type="ECO:0000313" key="14">
    <source>
        <dbReference type="Proteomes" id="UP000241614"/>
    </source>
</evidence>
<dbReference type="PROSITE" id="PS00635">
    <property type="entry name" value="PILI_CHAPERONE"/>
    <property type="match status" value="1"/>
</dbReference>
<dbReference type="FunFam" id="2.60.40.10:FF:000458">
    <property type="entry name" value="Molecular chaperone FimC"/>
    <property type="match status" value="1"/>
</dbReference>
<evidence type="ECO:0000256" key="5">
    <source>
        <dbReference type="ARBA" id="ARBA00022764"/>
    </source>
</evidence>
<evidence type="ECO:0000259" key="11">
    <source>
        <dbReference type="Pfam" id="PF02753"/>
    </source>
</evidence>
<evidence type="ECO:0000313" key="15">
    <source>
        <dbReference type="Proteomes" id="UP000290875"/>
    </source>
</evidence>
<dbReference type="InterPro" id="IPR016147">
    <property type="entry name" value="Pili_assmbl_chaperone_N"/>
</dbReference>
<reference evidence="13 15" key="2">
    <citation type="submission" date="2018-06" db="EMBL/GenBank/DDBJ databases">
        <title>Carbapenemase-producing Enterobacteriaceae present in wastewater treatment plant effluent and nearby surface waters in the US.</title>
        <authorList>
            <person name="Mathys D.A."/>
            <person name="Mollenkopf D.F."/>
            <person name="Feicht S.M."/>
            <person name="Adams R.J."/>
            <person name="Albers A.L."/>
            <person name="Grooters S.V."/>
            <person name="Stuever D.M."/>
            <person name="Daniels J.B."/>
            <person name="Wittum T.E."/>
        </authorList>
    </citation>
    <scope>NUCLEOTIDE SEQUENCE [LARGE SCALE GENOMIC DNA]</scope>
    <source>
        <strain evidence="13 15">GEO_4_Eff_A</strain>
    </source>
</reference>
<dbReference type="Proteomes" id="UP000290875">
    <property type="component" value="Unassembled WGS sequence"/>
</dbReference>
<evidence type="ECO:0000256" key="7">
    <source>
        <dbReference type="ARBA" id="ARBA00023319"/>
    </source>
</evidence>
<keyword evidence="7" id="KW-0393">Immunoglobulin domain</keyword>
<dbReference type="InterPro" id="IPR013783">
    <property type="entry name" value="Ig-like_fold"/>
</dbReference>
<evidence type="ECO:0000256" key="9">
    <source>
        <dbReference type="SAM" id="SignalP"/>
    </source>
</evidence>
<dbReference type="NCBIfam" id="NF007398">
    <property type="entry name" value="PRK09926.1"/>
    <property type="match status" value="1"/>
</dbReference>
<evidence type="ECO:0000256" key="3">
    <source>
        <dbReference type="ARBA" id="ARBA00022558"/>
    </source>
</evidence>
<feature type="chain" id="PRO_5036050903" evidence="9">
    <location>
        <begin position="30"/>
        <end position="247"/>
    </location>
</feature>
<dbReference type="GO" id="GO:0071555">
    <property type="term" value="P:cell wall organization"/>
    <property type="evidence" value="ECO:0007669"/>
    <property type="project" value="InterPro"/>
</dbReference>
<dbReference type="InterPro" id="IPR001829">
    <property type="entry name" value="Pili_assmbl_chaperone_bac"/>
</dbReference>
<dbReference type="AlphaFoldDB" id="A0A2T4Y568"/>
<dbReference type="InterPro" id="IPR050643">
    <property type="entry name" value="Periplasmic_pilus_chap"/>
</dbReference>
<dbReference type="EMBL" id="QJSL01000005">
    <property type="protein sequence ID" value="RXW29719.1"/>
    <property type="molecule type" value="Genomic_DNA"/>
</dbReference>